<evidence type="ECO:0008006" key="5">
    <source>
        <dbReference type="Google" id="ProtNLM"/>
    </source>
</evidence>
<evidence type="ECO:0000313" key="4">
    <source>
        <dbReference type="Proteomes" id="UP000660262"/>
    </source>
</evidence>
<reference evidence="3" key="1">
    <citation type="submission" date="2020-10" db="EMBL/GenBank/DDBJ databases">
        <title>Unveiling of a novel bifunctional photoreceptor, Dualchrome1, isolated from a cosmopolitan green alga.</title>
        <authorList>
            <person name="Suzuki S."/>
            <person name="Kawachi M."/>
        </authorList>
    </citation>
    <scope>NUCLEOTIDE SEQUENCE</scope>
    <source>
        <strain evidence="3">NIES 2893</strain>
    </source>
</reference>
<evidence type="ECO:0000256" key="2">
    <source>
        <dbReference type="SAM" id="Phobius"/>
    </source>
</evidence>
<dbReference type="EMBL" id="BNJQ01000005">
    <property type="protein sequence ID" value="GHP03175.1"/>
    <property type="molecule type" value="Genomic_DNA"/>
</dbReference>
<accession>A0A830H859</accession>
<dbReference type="AlphaFoldDB" id="A0A830H859"/>
<sequence length="206" mass="21684">MSATKAQQSVWTVSASASSGAIKRAILDRAEQDRLEQISARRRSFASPRVVLAGAFVLIFGAIALVGFFGRAEVRAPSSSGSQAVGASLADVQLNGDTESRGVDLETTTTTTTLAAAAAAVVETNLQEDLAEEQQTQPKEFVSEEEAPHEAEKVAQDDDGGSPSSESRSEARQRRFILSLSRAHATTLADGRPHAAGAKFFFATCG</sequence>
<name>A0A830H859_9CHLO</name>
<feature type="region of interest" description="Disordered" evidence="1">
    <location>
        <begin position="129"/>
        <end position="173"/>
    </location>
</feature>
<keyword evidence="4" id="KW-1185">Reference proteome</keyword>
<comment type="caution">
    <text evidence="3">The sequence shown here is derived from an EMBL/GenBank/DDBJ whole genome shotgun (WGS) entry which is preliminary data.</text>
</comment>
<feature type="transmembrane region" description="Helical" evidence="2">
    <location>
        <begin position="50"/>
        <end position="70"/>
    </location>
</feature>
<keyword evidence="2" id="KW-1133">Transmembrane helix</keyword>
<gene>
    <name evidence="3" type="ORF">PPROV_000193000</name>
</gene>
<protein>
    <recommendedName>
        <fullName evidence="5">Transmembrane protein</fullName>
    </recommendedName>
</protein>
<keyword evidence="2" id="KW-0472">Membrane</keyword>
<dbReference type="Proteomes" id="UP000660262">
    <property type="component" value="Unassembled WGS sequence"/>
</dbReference>
<evidence type="ECO:0000256" key="1">
    <source>
        <dbReference type="SAM" id="MobiDB-lite"/>
    </source>
</evidence>
<feature type="compositionally biased region" description="Basic and acidic residues" evidence="1">
    <location>
        <begin position="146"/>
        <end position="156"/>
    </location>
</feature>
<proteinExistence type="predicted"/>
<organism evidence="3 4">
    <name type="scientific">Pycnococcus provasolii</name>
    <dbReference type="NCBI Taxonomy" id="41880"/>
    <lineage>
        <taxon>Eukaryota</taxon>
        <taxon>Viridiplantae</taxon>
        <taxon>Chlorophyta</taxon>
        <taxon>Pseudoscourfieldiophyceae</taxon>
        <taxon>Pseudoscourfieldiales</taxon>
        <taxon>Pycnococcaceae</taxon>
        <taxon>Pycnococcus</taxon>
    </lineage>
</organism>
<keyword evidence="2" id="KW-0812">Transmembrane</keyword>
<evidence type="ECO:0000313" key="3">
    <source>
        <dbReference type="EMBL" id="GHP03175.1"/>
    </source>
</evidence>